<evidence type="ECO:0000313" key="3">
    <source>
        <dbReference type="Proteomes" id="UP000677812"/>
    </source>
</evidence>
<reference evidence="2 3" key="1">
    <citation type="submission" date="2021-04" db="EMBL/GenBank/DDBJ databases">
        <title>The complete genome sequence of Neokomagataea sp. TBRC 2177.</title>
        <authorList>
            <person name="Charoenyingcharoen P."/>
            <person name="Yukphan P."/>
        </authorList>
    </citation>
    <scope>NUCLEOTIDE SEQUENCE [LARGE SCALE GENOMIC DNA]</scope>
    <source>
        <strain evidence="2 3">TBRC 2177</strain>
    </source>
</reference>
<sequence length="98" mass="10759">MRKPRNIDTELKALQEKAKQLKAQRTQQLGELIVATGADTLSVEALTGILLAAVEQAAEKPEAVARWAERGNAFFQTRTPKSRRRQATGQDPCTAENA</sequence>
<evidence type="ECO:0000256" key="1">
    <source>
        <dbReference type="SAM" id="MobiDB-lite"/>
    </source>
</evidence>
<dbReference type="Proteomes" id="UP000677812">
    <property type="component" value="Unassembled WGS sequence"/>
</dbReference>
<proteinExistence type="predicted"/>
<feature type="region of interest" description="Disordered" evidence="1">
    <location>
        <begin position="74"/>
        <end position="98"/>
    </location>
</feature>
<evidence type="ECO:0000313" key="2">
    <source>
        <dbReference type="EMBL" id="MBR0560684.1"/>
    </source>
</evidence>
<dbReference type="RefSeq" id="WP_211683296.1">
    <property type="nucleotide sequence ID" value="NZ_JAGRQH010000014.1"/>
</dbReference>
<dbReference type="Pfam" id="PF06412">
    <property type="entry name" value="TraD"/>
    <property type="match status" value="1"/>
</dbReference>
<dbReference type="InterPro" id="IPR009444">
    <property type="entry name" value="Conjugal_tfr_TraD_a-type"/>
</dbReference>
<organism evidence="2 3">
    <name type="scientific">Neokomagataea anthophila</name>
    <dbReference type="NCBI Taxonomy" id="2826925"/>
    <lineage>
        <taxon>Bacteria</taxon>
        <taxon>Pseudomonadati</taxon>
        <taxon>Pseudomonadota</taxon>
        <taxon>Alphaproteobacteria</taxon>
        <taxon>Acetobacterales</taxon>
        <taxon>Acetobacteraceae</taxon>
        <taxon>Neokomagataea</taxon>
    </lineage>
</organism>
<protein>
    <submittedName>
        <fullName evidence="2">Conjugal transfer protein TraD</fullName>
    </submittedName>
</protein>
<gene>
    <name evidence="2" type="ORF">KB213_11550</name>
</gene>
<name>A0ABS5E9V6_9PROT</name>
<comment type="caution">
    <text evidence="2">The sequence shown here is derived from an EMBL/GenBank/DDBJ whole genome shotgun (WGS) entry which is preliminary data.</text>
</comment>
<keyword evidence="3" id="KW-1185">Reference proteome</keyword>
<feature type="compositionally biased region" description="Polar residues" evidence="1">
    <location>
        <begin position="87"/>
        <end position="98"/>
    </location>
</feature>
<dbReference type="EMBL" id="JAGRQH010000014">
    <property type="protein sequence ID" value="MBR0560684.1"/>
    <property type="molecule type" value="Genomic_DNA"/>
</dbReference>
<accession>A0ABS5E9V6</accession>